<dbReference type="InterPro" id="IPR050823">
    <property type="entry name" value="Plant_Ser_Thr_Prot_Kinase"/>
</dbReference>
<dbReference type="PANTHER" id="PTHR45621">
    <property type="entry name" value="OS01G0588500 PROTEIN-RELATED"/>
    <property type="match status" value="1"/>
</dbReference>
<keyword evidence="2" id="KW-0472">Membrane</keyword>
<dbReference type="EMBL" id="JAXIOK010000005">
    <property type="protein sequence ID" value="KAK4771264.1"/>
    <property type="molecule type" value="Genomic_DNA"/>
</dbReference>
<keyword evidence="2" id="KW-1003">Cell membrane</keyword>
<keyword evidence="6" id="KW-1185">Reference proteome</keyword>
<feature type="region of interest" description="Disordered" evidence="3">
    <location>
        <begin position="120"/>
        <end position="147"/>
    </location>
</feature>
<evidence type="ECO:0000313" key="6">
    <source>
        <dbReference type="Proteomes" id="UP001345219"/>
    </source>
</evidence>
<dbReference type="InterPro" id="IPR001245">
    <property type="entry name" value="Ser-Thr/Tyr_kinase_cat_dom"/>
</dbReference>
<dbReference type="AlphaFoldDB" id="A0AAN7KRS1"/>
<evidence type="ECO:0000256" key="2">
    <source>
        <dbReference type="ARBA" id="ARBA00022475"/>
    </source>
</evidence>
<protein>
    <recommendedName>
        <fullName evidence="4">Protein kinase domain-containing protein</fullName>
    </recommendedName>
</protein>
<dbReference type="PROSITE" id="PS50011">
    <property type="entry name" value="PROTEIN_KINASE_DOM"/>
    <property type="match status" value="1"/>
</dbReference>
<dbReference type="GO" id="GO:0004672">
    <property type="term" value="F:protein kinase activity"/>
    <property type="evidence" value="ECO:0007669"/>
    <property type="project" value="InterPro"/>
</dbReference>
<name>A0AAN7KRS1_9MYRT</name>
<gene>
    <name evidence="5" type="ORF">SAY87_031796</name>
</gene>
<dbReference type="SUPFAM" id="SSF56112">
    <property type="entry name" value="Protein kinase-like (PK-like)"/>
    <property type="match status" value="1"/>
</dbReference>
<reference evidence="5 6" key="1">
    <citation type="journal article" date="2023" name="Hortic Res">
        <title>Pangenome of water caltrop reveals structural variations and asymmetric subgenome divergence after allopolyploidization.</title>
        <authorList>
            <person name="Zhang X."/>
            <person name="Chen Y."/>
            <person name="Wang L."/>
            <person name="Yuan Y."/>
            <person name="Fang M."/>
            <person name="Shi L."/>
            <person name="Lu R."/>
            <person name="Comes H.P."/>
            <person name="Ma Y."/>
            <person name="Chen Y."/>
            <person name="Huang G."/>
            <person name="Zhou Y."/>
            <person name="Zheng Z."/>
            <person name="Qiu Y."/>
        </authorList>
    </citation>
    <scope>NUCLEOTIDE SEQUENCE [LARGE SCALE GENOMIC DNA]</scope>
    <source>
        <tissue evidence="5">Roots</tissue>
    </source>
</reference>
<evidence type="ECO:0000313" key="5">
    <source>
        <dbReference type="EMBL" id="KAK4771264.1"/>
    </source>
</evidence>
<dbReference type="Pfam" id="PF07714">
    <property type="entry name" value="PK_Tyr_Ser-Thr"/>
    <property type="match status" value="1"/>
</dbReference>
<dbReference type="Pfam" id="PF00069">
    <property type="entry name" value="Pkinase"/>
    <property type="match status" value="1"/>
</dbReference>
<sequence>MNLWNWGFEILTFIFTFLFYRSIKNAYSRLFNLRYRMVCLIVSKIRMKKSQQTAYFKLGSGSKEHPPAALPELRLPPCLKTVYKVANNRMLALSPSLTLNAADQHGQLSLEFDETEYSYTKSQASTKEHQQQSWNPLPLPLPSPQAQSTETLKPVGSFKTFSSSGLLYTSGPLPLRPCPLPSPQAQSTETLKPVGSFKSFSGSGLLYTSGPLPLPPCETPRSISYDEIYEGNSFVTYKASFGDNSSGLKKYGASGAHLQISQQSIKGFVNCANALASLQHPNLCKLIGYHAREGLGQRTLVYERLYHGRLDRLLYRRSDGPPIDWNTRMKIALCAAQGLAFLHEEGSSKAMYNEFSTSNIQIDKDFSAKLSGYGCKGHPPGADISNSSTRDVWSFGIILLELLTGRKNLDSSYSIEERNLVNWSRPFLSDDCRLSLIMDPQLKGRFPTKAARAVAEVAKKCLQKDPSERPTMRAIVNHLKVVQHMKYSCRFPLQEPAATPAEKHSWRSPSVDRGYRSPV</sequence>
<accession>A0AAN7KRS1</accession>
<proteinExistence type="predicted"/>
<feature type="region of interest" description="Disordered" evidence="3">
    <location>
        <begin position="499"/>
        <end position="519"/>
    </location>
</feature>
<dbReference type="InterPro" id="IPR000719">
    <property type="entry name" value="Prot_kinase_dom"/>
</dbReference>
<dbReference type="GO" id="GO:0005524">
    <property type="term" value="F:ATP binding"/>
    <property type="evidence" value="ECO:0007669"/>
    <property type="project" value="InterPro"/>
</dbReference>
<dbReference type="Gene3D" id="1.10.510.10">
    <property type="entry name" value="Transferase(Phosphotransferase) domain 1"/>
    <property type="match status" value="2"/>
</dbReference>
<evidence type="ECO:0000256" key="1">
    <source>
        <dbReference type="ARBA" id="ARBA00004236"/>
    </source>
</evidence>
<evidence type="ECO:0000259" key="4">
    <source>
        <dbReference type="PROSITE" id="PS50011"/>
    </source>
</evidence>
<comment type="caution">
    <text evidence="5">The sequence shown here is derived from an EMBL/GenBank/DDBJ whole genome shotgun (WGS) entry which is preliminary data.</text>
</comment>
<dbReference type="InterPro" id="IPR011009">
    <property type="entry name" value="Kinase-like_dom_sf"/>
</dbReference>
<feature type="domain" description="Protein kinase" evidence="4">
    <location>
        <begin position="222"/>
        <end position="481"/>
    </location>
</feature>
<evidence type="ECO:0000256" key="3">
    <source>
        <dbReference type="SAM" id="MobiDB-lite"/>
    </source>
</evidence>
<dbReference type="GO" id="GO:0005886">
    <property type="term" value="C:plasma membrane"/>
    <property type="evidence" value="ECO:0007669"/>
    <property type="project" value="UniProtKB-SubCell"/>
</dbReference>
<comment type="subcellular location">
    <subcellularLocation>
        <location evidence="1">Cell membrane</location>
    </subcellularLocation>
</comment>
<organism evidence="5 6">
    <name type="scientific">Trapa incisa</name>
    <dbReference type="NCBI Taxonomy" id="236973"/>
    <lineage>
        <taxon>Eukaryota</taxon>
        <taxon>Viridiplantae</taxon>
        <taxon>Streptophyta</taxon>
        <taxon>Embryophyta</taxon>
        <taxon>Tracheophyta</taxon>
        <taxon>Spermatophyta</taxon>
        <taxon>Magnoliopsida</taxon>
        <taxon>eudicotyledons</taxon>
        <taxon>Gunneridae</taxon>
        <taxon>Pentapetalae</taxon>
        <taxon>rosids</taxon>
        <taxon>malvids</taxon>
        <taxon>Myrtales</taxon>
        <taxon>Lythraceae</taxon>
        <taxon>Trapa</taxon>
    </lineage>
</organism>
<dbReference type="Proteomes" id="UP001345219">
    <property type="component" value="Chromosome 24"/>
</dbReference>